<keyword evidence="3" id="KW-1185">Reference proteome</keyword>
<dbReference type="EMBL" id="JARJCM010000146">
    <property type="protein sequence ID" value="KAJ7025916.1"/>
    <property type="molecule type" value="Genomic_DNA"/>
</dbReference>
<evidence type="ECO:0000313" key="1">
    <source>
        <dbReference type="EMBL" id="KAJ7018194.1"/>
    </source>
</evidence>
<evidence type="ECO:0000313" key="2">
    <source>
        <dbReference type="EMBL" id="KAJ7025916.1"/>
    </source>
</evidence>
<dbReference type="Proteomes" id="UP001218188">
    <property type="component" value="Unassembled WGS sequence"/>
</dbReference>
<reference evidence="1" key="1">
    <citation type="submission" date="2023-03" db="EMBL/GenBank/DDBJ databases">
        <title>Massive genome expansion in bonnet fungi (Mycena s.s.) driven by repeated elements and novel gene families across ecological guilds.</title>
        <authorList>
            <consortium name="Lawrence Berkeley National Laboratory"/>
            <person name="Harder C.B."/>
            <person name="Miyauchi S."/>
            <person name="Viragh M."/>
            <person name="Kuo A."/>
            <person name="Thoen E."/>
            <person name="Andreopoulos B."/>
            <person name="Lu D."/>
            <person name="Skrede I."/>
            <person name="Drula E."/>
            <person name="Henrissat B."/>
            <person name="Morin E."/>
            <person name="Kohler A."/>
            <person name="Barry K."/>
            <person name="LaButti K."/>
            <person name="Morin E."/>
            <person name="Salamov A."/>
            <person name="Lipzen A."/>
            <person name="Mereny Z."/>
            <person name="Hegedus B."/>
            <person name="Baldrian P."/>
            <person name="Stursova M."/>
            <person name="Weitz H."/>
            <person name="Taylor A."/>
            <person name="Grigoriev I.V."/>
            <person name="Nagy L.G."/>
            <person name="Martin F."/>
            <person name="Kauserud H."/>
        </authorList>
    </citation>
    <scope>NUCLEOTIDE SEQUENCE</scope>
    <source>
        <strain evidence="1">CBHHK200</strain>
    </source>
</reference>
<dbReference type="AlphaFoldDB" id="A0AAD6RZT6"/>
<name>A0AAD6RZT6_9AGAR</name>
<dbReference type="EMBL" id="JARJCM010000351">
    <property type="protein sequence ID" value="KAJ7018194.1"/>
    <property type="molecule type" value="Genomic_DNA"/>
</dbReference>
<evidence type="ECO:0000313" key="3">
    <source>
        <dbReference type="Proteomes" id="UP001218188"/>
    </source>
</evidence>
<comment type="caution">
    <text evidence="1">The sequence shown here is derived from an EMBL/GenBank/DDBJ whole genome shotgun (WGS) entry which is preliminary data.</text>
</comment>
<protein>
    <submittedName>
        <fullName evidence="1">Uncharacterized protein</fullName>
    </submittedName>
</protein>
<proteinExistence type="predicted"/>
<organism evidence="1 3">
    <name type="scientific">Mycena alexandri</name>
    <dbReference type="NCBI Taxonomy" id="1745969"/>
    <lineage>
        <taxon>Eukaryota</taxon>
        <taxon>Fungi</taxon>
        <taxon>Dikarya</taxon>
        <taxon>Basidiomycota</taxon>
        <taxon>Agaricomycotina</taxon>
        <taxon>Agaricomycetes</taxon>
        <taxon>Agaricomycetidae</taxon>
        <taxon>Agaricales</taxon>
        <taxon>Marasmiineae</taxon>
        <taxon>Mycenaceae</taxon>
        <taxon>Mycena</taxon>
    </lineage>
</organism>
<accession>A0AAD6RZT6</accession>
<gene>
    <name evidence="2" type="ORF">C8F04DRAFT_1126735</name>
    <name evidence="1" type="ORF">C8F04DRAFT_1152462</name>
</gene>
<sequence length="217" mass="24478">MPYTCDIGARKRPVTVDLESKVPRTRRMRSIKFLGDFKGGARCQCRTECTFCRAFSALRSSDLRGLYLPSGISVRTGNVIEPALEWVTHQTHSLECFLHTRVVILDPRNPTIASLDWDQARTLIPFTLSNRHLLPTTRPKGVFIHVALHGFPPTDEGLRQKQKFSTINASTIAGLRAIVQIKHSLLFMIICHLLILPNFQNLRLHVLPPPTPAPPRC</sequence>